<accession>A0AAW2H6X1</accession>
<evidence type="ECO:0000256" key="4">
    <source>
        <dbReference type="RuleBase" id="RU003322"/>
    </source>
</evidence>
<dbReference type="SUPFAM" id="SSF53067">
    <property type="entry name" value="Actin-like ATPase domain"/>
    <property type="match status" value="2"/>
</dbReference>
<comment type="caution">
    <text evidence="5">The sequence shown here is derived from an EMBL/GenBank/DDBJ whole genome shotgun (WGS) entry which is preliminary data.</text>
</comment>
<dbReference type="InterPro" id="IPR018181">
    <property type="entry name" value="Heat_shock_70_CS"/>
</dbReference>
<sequence length="519" mass="57442">MSNLIIDKNTNDSKDSNGVIKLKVNKENSNTIKTLTPEEISGYILKYIKEKTEELFKTKISKAVITVPAYFNESARMATKNAAHLAGLEVMRLINEPTAAALAYGLDDGISGSYLIYDLGGGTFDVSILQLQNGVFRVIATKGDLSLGGDDFDYLIALELINIIKDKYNVSIKKAEINKSDISALMLQAKSIKEKLSNSNRTTTSVLFRDKEYKITFEQKALHDANLSENNLNGIILVGGSTRLNVIKQLIKKTFNLDAYCTLNPDEVVAIGAGYQAANLNGDIKKSLLLDITPLSLGIETYGGIVEKIVFRNTPIPVSKTQNFTTFKDNQTSLILHILQGERELVKDNQSLAKFTLKGIPPMPAGVPRIEVNFTIDTDGLLKVTAKEKISNICNTIEIKPTFGLDVNHVKEMILDSIKNAESDIEKRSLEISKTNALHLMNVTKHAIKEDKDLLSSKEMEDITNVLNLLQKAVEKNNSKEIKDLTIKLNLTTEDFANKRISKAIKSSLEGEDINNVKF</sequence>
<dbReference type="SUPFAM" id="SSF100934">
    <property type="entry name" value="Heat shock protein 70kD (HSP70), C-terminal subdomain"/>
    <property type="match status" value="1"/>
</dbReference>
<protein>
    <submittedName>
        <fullName evidence="5">Uncharacterized protein</fullName>
    </submittedName>
</protein>
<dbReference type="AlphaFoldDB" id="A0AAW2H6X1"/>
<dbReference type="Gene3D" id="1.20.1270.10">
    <property type="match status" value="1"/>
</dbReference>
<dbReference type="Gene3D" id="2.60.34.10">
    <property type="entry name" value="Substrate Binding Domain Of DNAk, Chain A, domain 1"/>
    <property type="match status" value="1"/>
</dbReference>
<dbReference type="InterPro" id="IPR029048">
    <property type="entry name" value="HSP70_C_sf"/>
</dbReference>
<proteinExistence type="inferred from homology"/>
<dbReference type="PROSITE" id="PS00329">
    <property type="entry name" value="HSP70_2"/>
    <property type="match status" value="1"/>
</dbReference>
<dbReference type="InterPro" id="IPR043129">
    <property type="entry name" value="ATPase_NBD"/>
</dbReference>
<name>A0AAW2H6X1_9NEOP</name>
<dbReference type="Pfam" id="PF00012">
    <property type="entry name" value="HSP70"/>
    <property type="match status" value="2"/>
</dbReference>
<dbReference type="Gene3D" id="3.90.640.10">
    <property type="entry name" value="Actin, Chain A, domain 4"/>
    <property type="match status" value="1"/>
</dbReference>
<dbReference type="SUPFAM" id="SSF100920">
    <property type="entry name" value="Heat shock protein 70kD (HSP70), peptide-binding domain"/>
    <property type="match status" value="1"/>
</dbReference>
<evidence type="ECO:0000313" key="5">
    <source>
        <dbReference type="EMBL" id="KAL0265532.1"/>
    </source>
</evidence>
<dbReference type="InterPro" id="IPR013126">
    <property type="entry name" value="Hsp_70_fam"/>
</dbReference>
<dbReference type="InterPro" id="IPR029047">
    <property type="entry name" value="HSP70_peptide-bd_sf"/>
</dbReference>
<keyword evidence="2 4" id="KW-0547">Nucleotide-binding</keyword>
<dbReference type="GO" id="GO:0140662">
    <property type="term" value="F:ATP-dependent protein folding chaperone"/>
    <property type="evidence" value="ECO:0007669"/>
    <property type="project" value="InterPro"/>
</dbReference>
<dbReference type="PANTHER" id="PTHR19375">
    <property type="entry name" value="HEAT SHOCK PROTEIN 70KDA"/>
    <property type="match status" value="1"/>
</dbReference>
<evidence type="ECO:0000256" key="3">
    <source>
        <dbReference type="ARBA" id="ARBA00022840"/>
    </source>
</evidence>
<dbReference type="PRINTS" id="PR00301">
    <property type="entry name" value="HEATSHOCK70"/>
</dbReference>
<evidence type="ECO:0000256" key="2">
    <source>
        <dbReference type="ARBA" id="ARBA00022741"/>
    </source>
</evidence>
<keyword evidence="3 4" id="KW-0067">ATP-binding</keyword>
<dbReference type="Gene3D" id="3.30.420.40">
    <property type="match status" value="4"/>
</dbReference>
<evidence type="ECO:0000256" key="1">
    <source>
        <dbReference type="ARBA" id="ARBA00007381"/>
    </source>
</evidence>
<dbReference type="GO" id="GO:0005524">
    <property type="term" value="F:ATP binding"/>
    <property type="evidence" value="ECO:0007669"/>
    <property type="project" value="UniProtKB-KW"/>
</dbReference>
<reference evidence="5" key="1">
    <citation type="journal article" date="2024" name="Gigascience">
        <title>Chromosome-level genome of the poultry shaft louse Menopon gallinae provides insight into the host-switching and adaptive evolution of parasitic lice.</title>
        <authorList>
            <person name="Xu Y."/>
            <person name="Ma L."/>
            <person name="Liu S."/>
            <person name="Liang Y."/>
            <person name="Liu Q."/>
            <person name="He Z."/>
            <person name="Tian L."/>
            <person name="Duan Y."/>
            <person name="Cai W."/>
            <person name="Li H."/>
            <person name="Song F."/>
        </authorList>
    </citation>
    <scope>NUCLEOTIDE SEQUENCE</scope>
    <source>
        <strain evidence="5">Cailab_2023a</strain>
    </source>
</reference>
<comment type="similarity">
    <text evidence="1 4">Belongs to the heat shock protein 70 family.</text>
</comment>
<gene>
    <name evidence="5" type="ORF">PYX00_010925</name>
</gene>
<dbReference type="FunFam" id="3.30.420.40:FF:000545">
    <property type="entry name" value="Endoplasmic reticulum chaperone BiP"/>
    <property type="match status" value="1"/>
</dbReference>
<dbReference type="EMBL" id="JARGDH010000008">
    <property type="protein sequence ID" value="KAL0265532.1"/>
    <property type="molecule type" value="Genomic_DNA"/>
</dbReference>
<organism evidence="5">
    <name type="scientific">Menopon gallinae</name>
    <name type="common">poultry shaft louse</name>
    <dbReference type="NCBI Taxonomy" id="328185"/>
    <lineage>
        <taxon>Eukaryota</taxon>
        <taxon>Metazoa</taxon>
        <taxon>Ecdysozoa</taxon>
        <taxon>Arthropoda</taxon>
        <taxon>Hexapoda</taxon>
        <taxon>Insecta</taxon>
        <taxon>Pterygota</taxon>
        <taxon>Neoptera</taxon>
        <taxon>Paraneoptera</taxon>
        <taxon>Psocodea</taxon>
        <taxon>Troctomorpha</taxon>
        <taxon>Phthiraptera</taxon>
        <taxon>Amblycera</taxon>
        <taxon>Menoponidae</taxon>
        <taxon>Menopon</taxon>
    </lineage>
</organism>